<organism evidence="3 4">
    <name type="scientific">Xylanibacter ruminicola</name>
    <name type="common">Prevotella ruminicola</name>
    <dbReference type="NCBI Taxonomy" id="839"/>
    <lineage>
        <taxon>Bacteria</taxon>
        <taxon>Pseudomonadati</taxon>
        <taxon>Bacteroidota</taxon>
        <taxon>Bacteroidia</taxon>
        <taxon>Bacteroidales</taxon>
        <taxon>Prevotellaceae</taxon>
        <taxon>Xylanibacter</taxon>
    </lineage>
</organism>
<dbReference type="EMBL" id="FNRF01000005">
    <property type="protein sequence ID" value="SEA80322.1"/>
    <property type="molecule type" value="Genomic_DNA"/>
</dbReference>
<gene>
    <name evidence="3" type="ORF">SAMN05216462_2590</name>
</gene>
<dbReference type="GO" id="GO:0009313">
    <property type="term" value="P:oligosaccharide catabolic process"/>
    <property type="evidence" value="ECO:0007669"/>
    <property type="project" value="TreeGrafter"/>
</dbReference>
<feature type="chain" id="PRO_5010238270" evidence="1">
    <location>
        <begin position="21"/>
        <end position="462"/>
    </location>
</feature>
<evidence type="ECO:0000313" key="3">
    <source>
        <dbReference type="EMBL" id="SEA80322.1"/>
    </source>
</evidence>
<dbReference type="GO" id="GO:0004556">
    <property type="term" value="F:alpha-amylase activity"/>
    <property type="evidence" value="ECO:0007669"/>
    <property type="project" value="TreeGrafter"/>
</dbReference>
<dbReference type="PANTHER" id="PTHR10357">
    <property type="entry name" value="ALPHA-AMYLASE FAMILY MEMBER"/>
    <property type="match status" value="1"/>
</dbReference>
<evidence type="ECO:0000259" key="2">
    <source>
        <dbReference type="SMART" id="SM00642"/>
    </source>
</evidence>
<dbReference type="PROSITE" id="PS51257">
    <property type="entry name" value="PROKAR_LIPOPROTEIN"/>
    <property type="match status" value="1"/>
</dbReference>
<evidence type="ECO:0000313" key="4">
    <source>
        <dbReference type="Proteomes" id="UP000182257"/>
    </source>
</evidence>
<name>A0A1H4E7L9_XYLRU</name>
<proteinExistence type="predicted"/>
<accession>A0A1H4E7L9</accession>
<dbReference type="Gene3D" id="3.20.20.80">
    <property type="entry name" value="Glycosidases"/>
    <property type="match status" value="1"/>
</dbReference>
<dbReference type="Proteomes" id="UP000182257">
    <property type="component" value="Unassembled WGS sequence"/>
</dbReference>
<dbReference type="SMART" id="SM00642">
    <property type="entry name" value="Aamy"/>
    <property type="match status" value="1"/>
</dbReference>
<dbReference type="InterPro" id="IPR017853">
    <property type="entry name" value="GH"/>
</dbReference>
<reference evidence="3 4" key="1">
    <citation type="submission" date="2016-10" db="EMBL/GenBank/DDBJ databases">
        <authorList>
            <person name="de Groot N.N."/>
        </authorList>
    </citation>
    <scope>NUCLEOTIDE SEQUENCE [LARGE SCALE GENOMIC DNA]</scope>
    <source>
        <strain evidence="3 4">D31d</strain>
    </source>
</reference>
<dbReference type="SUPFAM" id="SSF51445">
    <property type="entry name" value="(Trans)glycosidases"/>
    <property type="match status" value="1"/>
</dbReference>
<sequence>MVVMKYCSNLILATALMLSACGGATKSLVVDNTQPVSDANRVIYQMNVGAFTAEGTFQAAAQQLGRLDTLGIDIIWLMPIYPRGATVNSPYAAMDYKAVNPKYGTVDDVKAFVARAHQLGMKVWLDWVPNHVAQENPWVQSHPDYFTRDDKGQMIHPHGWGDVLELNYQNPALVNEVNSALKFWINECDVDGYRCDYVSSPTIPVSYWQDIIAQLKTLKPGKKIEMMSETDITDRHNQRIDSCGFDYDYAWSFQGAMARLCRRGFNTDTLKQICQRFLDKSAKVKNRRMVYLTNHDQNYNDGGNTLRKFYGEHRYGLSVLEFTLQGMPLIYNGQEIGDPDTLNYFTDAKVKWQRVDHKMLNTIRTLIALHHQQPSLAETAPVEFLDTNDSNVLAWKRNNVVVMVNFGGYDVEVVIPALAAGNYQQWLNSRTILNGPSISDCTLSGSSPLKLEANGYAVYVKQ</sequence>
<keyword evidence="1" id="KW-0732">Signal</keyword>
<feature type="domain" description="Glycosyl hydrolase family 13 catalytic" evidence="2">
    <location>
        <begin position="45"/>
        <end position="370"/>
    </location>
</feature>
<feature type="signal peptide" evidence="1">
    <location>
        <begin position="1"/>
        <end position="20"/>
    </location>
</feature>
<dbReference type="Pfam" id="PF00128">
    <property type="entry name" value="Alpha-amylase"/>
    <property type="match status" value="2"/>
</dbReference>
<dbReference type="AlphaFoldDB" id="A0A1H4E7L9"/>
<protein>
    <submittedName>
        <fullName evidence="3">Maltogenic amylase</fullName>
    </submittedName>
</protein>
<dbReference type="OrthoDB" id="9805159at2"/>
<evidence type="ECO:0000256" key="1">
    <source>
        <dbReference type="SAM" id="SignalP"/>
    </source>
</evidence>
<dbReference type="PANTHER" id="PTHR10357:SF205">
    <property type="entry name" value="O-GLYCOSYL HYDROLASE FAMILY 13"/>
    <property type="match status" value="1"/>
</dbReference>
<dbReference type="InterPro" id="IPR006047">
    <property type="entry name" value="GH13_cat_dom"/>
</dbReference>